<dbReference type="PANTHER" id="PTHR36565">
    <property type="entry name" value="UPF0332 PROTEIN TM_1000"/>
    <property type="match status" value="1"/>
</dbReference>
<sequence>MATTLEKKRKALEEFTKKILSSKVKDKVAKIILFGSVGKNMANADSDVDVLVFGTSNLAEISEACAQASLETAIELKESVEPLIYCLDDLRFSPSYFLYSALKDGEEVFTMKEEESKKKEALNYQLLAQEYLEGAELNLENELYRLAVDAAYNAAELCAKGLLLLKLNNIPTSHGGIIGMFGELFVKTEVVPNQIGRGLNKNLQLRNKARYDFHALITKGDAEKAIDLAKKLVAIFKESYNYPIEN</sequence>
<dbReference type="Proteomes" id="UP000576480">
    <property type="component" value="Unassembled WGS sequence"/>
</dbReference>
<feature type="domain" description="HEPN" evidence="2">
    <location>
        <begin position="125"/>
        <end position="232"/>
    </location>
</feature>
<evidence type="ECO:0000313" key="7">
    <source>
        <dbReference type="Proteomes" id="UP000576480"/>
    </source>
</evidence>
<dbReference type="InterPro" id="IPR007842">
    <property type="entry name" value="HEPN_dom"/>
</dbReference>
<protein>
    <recommendedName>
        <fullName evidence="2">HEPN domain-containing protein</fullName>
    </recommendedName>
</protein>
<dbReference type="InterPro" id="IPR043519">
    <property type="entry name" value="NT_sf"/>
</dbReference>
<evidence type="ECO:0000313" key="5">
    <source>
        <dbReference type="EMBL" id="GFP35627.1"/>
    </source>
</evidence>
<dbReference type="SUPFAM" id="SSF81301">
    <property type="entry name" value="Nucleotidyltransferase"/>
    <property type="match status" value="1"/>
</dbReference>
<dbReference type="GO" id="GO:0016779">
    <property type="term" value="F:nucleotidyltransferase activity"/>
    <property type="evidence" value="ECO:0007669"/>
    <property type="project" value="InterPro"/>
</dbReference>
<evidence type="ECO:0000313" key="4">
    <source>
        <dbReference type="EMBL" id="GFP28111.1"/>
    </source>
</evidence>
<comment type="caution">
    <text evidence="3">The sequence shown here is derived from an EMBL/GenBank/DDBJ whole genome shotgun (WGS) entry which is preliminary data.</text>
</comment>
<dbReference type="RefSeq" id="WP_176230176.1">
    <property type="nucleotide sequence ID" value="NZ_BLRY01000116.1"/>
</dbReference>
<dbReference type="PANTHER" id="PTHR36565:SF1">
    <property type="entry name" value="UPF0332 PROTEIN TM_1000"/>
    <property type="match status" value="1"/>
</dbReference>
<evidence type="ECO:0000256" key="1">
    <source>
        <dbReference type="ARBA" id="ARBA00038248"/>
    </source>
</evidence>
<dbReference type="Proteomes" id="UP000543224">
    <property type="component" value="Unassembled WGS sequence"/>
</dbReference>
<accession>A0A6V8NYM9</accession>
<evidence type="ECO:0000313" key="3">
    <source>
        <dbReference type="EMBL" id="GFP25385.1"/>
    </source>
</evidence>
<keyword evidence="8" id="KW-1185">Reference proteome</keyword>
<reference evidence="6 7" key="1">
    <citation type="journal article" date="2020" name="Front. Microbiol.">
        <title>Single-cell genomics of novel Actinobacteria with the Wood-Ljungdahl pathway discovered in a serpentinizing system.</title>
        <authorList>
            <person name="Merino N."/>
            <person name="Kawai M."/>
            <person name="Boyd E.S."/>
            <person name="Colman D.R."/>
            <person name="McGlynn S.E."/>
            <person name="Nealson K.H."/>
            <person name="Kurokawa K."/>
            <person name="Hongoh Y."/>
        </authorList>
    </citation>
    <scope>NUCLEOTIDE SEQUENCE [LARGE SCALE GENOMIC DNA]</scope>
    <source>
        <strain evidence="3 6">S25</strain>
        <strain evidence="4 8">S33</strain>
        <strain evidence="5 7">S43</strain>
    </source>
</reference>
<evidence type="ECO:0000313" key="6">
    <source>
        <dbReference type="Proteomes" id="UP000543224"/>
    </source>
</evidence>
<evidence type="ECO:0000259" key="2">
    <source>
        <dbReference type="PROSITE" id="PS50910"/>
    </source>
</evidence>
<dbReference type="EMBL" id="BLRX01000080">
    <property type="protein sequence ID" value="GFP25385.1"/>
    <property type="molecule type" value="Genomic_DNA"/>
</dbReference>
<dbReference type="EMBL" id="BLRY01000116">
    <property type="protein sequence ID" value="GFP28111.1"/>
    <property type="molecule type" value="Genomic_DNA"/>
</dbReference>
<gene>
    <name evidence="3" type="ORF">HKBW3S25_00857</name>
    <name evidence="4" type="ORF">HKBW3S33_01528</name>
    <name evidence="5" type="ORF">HKBW3S43_01416</name>
</gene>
<dbReference type="Gene3D" id="3.30.460.10">
    <property type="entry name" value="Beta Polymerase, domain 2"/>
    <property type="match status" value="1"/>
</dbReference>
<dbReference type="Gene3D" id="1.20.120.330">
    <property type="entry name" value="Nucleotidyltransferases domain 2"/>
    <property type="match status" value="1"/>
</dbReference>
<dbReference type="AlphaFoldDB" id="A0A6V8NYM9"/>
<proteinExistence type="inferred from homology"/>
<dbReference type="InterPro" id="IPR052226">
    <property type="entry name" value="UPF0332_toxin"/>
</dbReference>
<dbReference type="SUPFAM" id="SSF81593">
    <property type="entry name" value="Nucleotidyltransferase substrate binding subunit/domain"/>
    <property type="match status" value="1"/>
</dbReference>
<dbReference type="Pfam" id="PF05168">
    <property type="entry name" value="HEPN"/>
    <property type="match status" value="1"/>
</dbReference>
<dbReference type="Proteomes" id="UP000591948">
    <property type="component" value="Unassembled WGS sequence"/>
</dbReference>
<dbReference type="Pfam" id="PF01909">
    <property type="entry name" value="NTP_transf_2"/>
    <property type="match status" value="1"/>
</dbReference>
<name>A0A6V8NYM9_9ACTN</name>
<evidence type="ECO:0000313" key="8">
    <source>
        <dbReference type="Proteomes" id="UP000591948"/>
    </source>
</evidence>
<dbReference type="PROSITE" id="PS50910">
    <property type="entry name" value="HEPN"/>
    <property type="match status" value="1"/>
</dbReference>
<dbReference type="SMART" id="SM00748">
    <property type="entry name" value="HEPN"/>
    <property type="match status" value="1"/>
</dbReference>
<dbReference type="InterPro" id="IPR002934">
    <property type="entry name" value="Polymerase_NTP_transf_dom"/>
</dbReference>
<organism evidence="3 6">
    <name type="scientific">Candidatus Hakubella thermalkaliphila</name>
    <dbReference type="NCBI Taxonomy" id="2754717"/>
    <lineage>
        <taxon>Bacteria</taxon>
        <taxon>Bacillati</taxon>
        <taxon>Actinomycetota</taxon>
        <taxon>Actinomycetota incertae sedis</taxon>
        <taxon>Candidatus Hakubellales</taxon>
        <taxon>Candidatus Hakubellaceae</taxon>
        <taxon>Candidatus Hakubella</taxon>
    </lineage>
</organism>
<dbReference type="CDD" id="cd05403">
    <property type="entry name" value="NT_KNTase_like"/>
    <property type="match status" value="1"/>
</dbReference>
<dbReference type="EMBL" id="BLSB01000156">
    <property type="protein sequence ID" value="GFP35627.1"/>
    <property type="molecule type" value="Genomic_DNA"/>
</dbReference>
<comment type="similarity">
    <text evidence="1">Belongs to the UPF0332 family.</text>
</comment>